<dbReference type="CDD" id="cd11386">
    <property type="entry name" value="MCP_signal"/>
    <property type="match status" value="1"/>
</dbReference>
<feature type="domain" description="HAMP" evidence="6">
    <location>
        <begin position="305"/>
        <end position="356"/>
    </location>
</feature>
<dbReference type="HOGENOM" id="CLU_000445_107_19_9"/>
<dbReference type="STRING" id="485916.Dtox_2177"/>
<organism evidence="7 8">
    <name type="scientific">Desulfofarcimen acetoxidans (strain ATCC 49208 / DSM 771 / KCTC 5769 / VKM B-1644 / 5575)</name>
    <name type="common">Desulfotomaculum acetoxidans</name>
    <dbReference type="NCBI Taxonomy" id="485916"/>
    <lineage>
        <taxon>Bacteria</taxon>
        <taxon>Bacillati</taxon>
        <taxon>Bacillota</taxon>
        <taxon>Clostridia</taxon>
        <taxon>Eubacteriales</taxon>
        <taxon>Peptococcaceae</taxon>
        <taxon>Desulfofarcimen</taxon>
    </lineage>
</organism>
<dbReference type="OrthoDB" id="9804712at2"/>
<gene>
    <name evidence="7" type="ordered locus">Dtox_2177</name>
</gene>
<evidence type="ECO:0000256" key="4">
    <source>
        <dbReference type="SAM" id="Phobius"/>
    </source>
</evidence>
<dbReference type="Pfam" id="PF00015">
    <property type="entry name" value="MCPsignal"/>
    <property type="match status" value="1"/>
</dbReference>
<evidence type="ECO:0000259" key="6">
    <source>
        <dbReference type="PROSITE" id="PS50885"/>
    </source>
</evidence>
<keyword evidence="4" id="KW-0472">Membrane</keyword>
<dbReference type="InterPro" id="IPR003660">
    <property type="entry name" value="HAMP_dom"/>
</dbReference>
<dbReference type="AlphaFoldDB" id="C8VZM0"/>
<dbReference type="EMBL" id="CP001720">
    <property type="protein sequence ID" value="ACV62998.1"/>
    <property type="molecule type" value="Genomic_DNA"/>
</dbReference>
<dbReference type="GO" id="GO:0016020">
    <property type="term" value="C:membrane"/>
    <property type="evidence" value="ECO:0007669"/>
    <property type="project" value="InterPro"/>
</dbReference>
<evidence type="ECO:0000259" key="5">
    <source>
        <dbReference type="PROSITE" id="PS50111"/>
    </source>
</evidence>
<evidence type="ECO:0000256" key="3">
    <source>
        <dbReference type="PROSITE-ProRule" id="PRU00284"/>
    </source>
</evidence>
<reference evidence="7 8" key="1">
    <citation type="journal article" date="2009" name="Stand. Genomic Sci.">
        <title>Complete genome sequence of Desulfotomaculum acetoxidans type strain (5575).</title>
        <authorList>
            <person name="Spring S."/>
            <person name="Lapidus A."/>
            <person name="Schroder M."/>
            <person name="Gleim D."/>
            <person name="Sims D."/>
            <person name="Meincke L."/>
            <person name="Glavina Del Rio T."/>
            <person name="Tice H."/>
            <person name="Copeland A."/>
            <person name="Cheng J.F."/>
            <person name="Lucas S."/>
            <person name="Chen F."/>
            <person name="Nolan M."/>
            <person name="Bruce D."/>
            <person name="Goodwin L."/>
            <person name="Pitluck S."/>
            <person name="Ivanova N."/>
            <person name="Mavromatis K."/>
            <person name="Mikhailova N."/>
            <person name="Pati A."/>
            <person name="Chen A."/>
            <person name="Palaniappan K."/>
            <person name="Land M."/>
            <person name="Hauser L."/>
            <person name="Chang Y.J."/>
            <person name="Jeffries C.D."/>
            <person name="Chain P."/>
            <person name="Saunders E."/>
            <person name="Brettin T."/>
            <person name="Detter J.C."/>
            <person name="Goker M."/>
            <person name="Bristow J."/>
            <person name="Eisen J.A."/>
            <person name="Markowitz V."/>
            <person name="Hugenholtz P."/>
            <person name="Kyrpides N.C."/>
            <person name="Klenk H.P."/>
            <person name="Han C."/>
        </authorList>
    </citation>
    <scope>NUCLEOTIDE SEQUENCE [LARGE SCALE GENOMIC DNA]</scope>
    <source>
        <strain evidence="8">ATCC 49208 / DSM 771 / VKM B-1644</strain>
    </source>
</reference>
<dbReference type="InterPro" id="IPR029151">
    <property type="entry name" value="Sensor-like_sf"/>
</dbReference>
<keyword evidence="1 3" id="KW-0807">Transducer</keyword>
<dbReference type="Pfam" id="PF14827">
    <property type="entry name" value="dCache_3"/>
    <property type="match status" value="1"/>
</dbReference>
<dbReference type="PROSITE" id="PS50111">
    <property type="entry name" value="CHEMOTAXIS_TRANSDUC_2"/>
    <property type="match status" value="1"/>
</dbReference>
<keyword evidence="4" id="KW-1133">Transmembrane helix</keyword>
<comment type="similarity">
    <text evidence="2">Belongs to the methyl-accepting chemotaxis (MCP) protein family.</text>
</comment>
<keyword evidence="4" id="KW-0812">Transmembrane</keyword>
<dbReference type="PROSITE" id="PS50885">
    <property type="entry name" value="HAMP"/>
    <property type="match status" value="1"/>
</dbReference>
<dbReference type="PANTHER" id="PTHR32089">
    <property type="entry name" value="METHYL-ACCEPTING CHEMOTAXIS PROTEIN MCPB"/>
    <property type="match status" value="1"/>
</dbReference>
<dbReference type="GO" id="GO:0007165">
    <property type="term" value="P:signal transduction"/>
    <property type="evidence" value="ECO:0007669"/>
    <property type="project" value="UniProtKB-KW"/>
</dbReference>
<dbReference type="SUPFAM" id="SSF103190">
    <property type="entry name" value="Sensory domain-like"/>
    <property type="match status" value="1"/>
</dbReference>
<evidence type="ECO:0000313" key="8">
    <source>
        <dbReference type="Proteomes" id="UP000002217"/>
    </source>
</evidence>
<feature type="transmembrane region" description="Helical" evidence="4">
    <location>
        <begin position="281"/>
        <end position="304"/>
    </location>
</feature>
<dbReference type="SUPFAM" id="SSF58104">
    <property type="entry name" value="Methyl-accepting chemotaxis protein (MCP) signaling domain"/>
    <property type="match status" value="1"/>
</dbReference>
<proteinExistence type="inferred from homology"/>
<evidence type="ECO:0000313" key="7">
    <source>
        <dbReference type="EMBL" id="ACV62998.1"/>
    </source>
</evidence>
<dbReference type="eggNOG" id="COG0840">
    <property type="taxonomic scope" value="Bacteria"/>
</dbReference>
<accession>C8VZM0</accession>
<evidence type="ECO:0000256" key="2">
    <source>
        <dbReference type="ARBA" id="ARBA00029447"/>
    </source>
</evidence>
<dbReference type="Proteomes" id="UP000002217">
    <property type="component" value="Chromosome"/>
</dbReference>
<dbReference type="KEGG" id="dae:Dtox_2177"/>
<protein>
    <submittedName>
        <fullName evidence="7">Methyl-accepting chemotaxis sensory transducer</fullName>
    </submittedName>
</protein>
<evidence type="ECO:0000256" key="1">
    <source>
        <dbReference type="ARBA" id="ARBA00023224"/>
    </source>
</evidence>
<dbReference type="InterPro" id="IPR029150">
    <property type="entry name" value="dCache_3"/>
</dbReference>
<keyword evidence="8" id="KW-1185">Reference proteome</keyword>
<dbReference type="SMART" id="SM00283">
    <property type="entry name" value="MA"/>
    <property type="match status" value="1"/>
</dbReference>
<feature type="domain" description="Methyl-accepting transducer" evidence="5">
    <location>
        <begin position="354"/>
        <end position="597"/>
    </location>
</feature>
<dbReference type="InterPro" id="IPR004089">
    <property type="entry name" value="MCPsignal_dom"/>
</dbReference>
<name>C8VZM0_DESAS</name>
<dbReference type="CDD" id="cd06225">
    <property type="entry name" value="HAMP"/>
    <property type="match status" value="1"/>
</dbReference>
<dbReference type="Gene3D" id="1.10.287.950">
    <property type="entry name" value="Methyl-accepting chemotaxis protein"/>
    <property type="match status" value="1"/>
</dbReference>
<dbReference type="SMART" id="SM00304">
    <property type="entry name" value="HAMP"/>
    <property type="match status" value="1"/>
</dbReference>
<sequence>MIRPIITVITVIFIIAMSGIYLVTRSEIGNLISEQEESKYEMINDRILSDIDVISQKAKMALVHITSNPEIQKAFAERDRIKLQELTMGTWNQVKSEGVEQFQFHTAPATAFLRLHSPQKYGDDLSSFRATVVESNKNKKIIAGLEEGKGGVGFRVVAPMYYNGEYAGGSVEYGMSLTKDLLNKWKESTGGDVFFYLDIKDSVSWNKENDKSFLIGTAEKDILAVNSDKINTIMKSDAFGVINNGQNAAIVVPVKDYQGNPIAYVKCNLNRSNTISQYNRISYIMMSICLLTLIVILGAAYFILSKVLNPLNALEKKLSVVANGDLTMDISMQSEELGALAAPINKMISNLKEIITEISDSSTNLASYSQELSANTEETTAIATETSVKTTSTTAIMQKTVNNTLAIKEAILDASKEAEKGQSTIEIVTGTMNDITTATNNITNVIKELNDNLTKISSFVESISSIAEQTNLLALNAAIEAARAGENGKGFSVVAEEVKKLAEESANTSKQIKSLVGFIQSQSDQAVKEMVINISKVEKGVFVVNNAGQSFDNIISKVIALTSQIEQITEGAKEIYETISDVAQSTKESTSSMEEIALSVEFMVQLSEKLSRITNRFQV</sequence>
<dbReference type="PANTHER" id="PTHR32089:SF112">
    <property type="entry name" value="LYSOZYME-LIKE PROTEIN-RELATED"/>
    <property type="match status" value="1"/>
</dbReference>
<feature type="transmembrane region" description="Helical" evidence="4">
    <location>
        <begin position="6"/>
        <end position="24"/>
    </location>
</feature>